<feature type="region of interest" description="Disordered" evidence="4">
    <location>
        <begin position="423"/>
        <end position="445"/>
    </location>
</feature>
<keyword evidence="6" id="KW-0966">Cell projection</keyword>
<dbReference type="PANTHER" id="PTHR37533">
    <property type="entry name" value="FLAGELLAR HOOK-LENGTH CONTROL PROTEIN"/>
    <property type="match status" value="1"/>
</dbReference>
<evidence type="ECO:0000256" key="2">
    <source>
        <dbReference type="ARBA" id="ARBA00009149"/>
    </source>
</evidence>
<dbReference type="InterPro" id="IPR001635">
    <property type="entry name" value="Flag_hook_Flik"/>
</dbReference>
<dbReference type="RefSeq" id="WP_051527620.1">
    <property type="nucleotide sequence ID" value="NZ_JBHLZN010000005.1"/>
</dbReference>
<accession>A0ABV5ZE56</accession>
<sequence length="473" mass="48552">MNAVSSVSTTLAALGTSTSGGQTEGGDAALAQFAAILNSQLGKTPTGTTQSLPTNPLNEQVDVGEEQLSSWLSMLGFPVLDMMLNSGAAESGNSLPGMPADTLQNVAALLQPNASDQELAQMVAQFEAELAAEPELLQQLLAQLVEQGGEQQEAVAGALTQSQKAGELTAQAVAAGLLGGSAVTAKEPLRTQPPAELAVSPLASAVAGQVAVGEVQTQTAASTLNTNQTMNANPFATSATASLNNLTPIADVDQSGVPQAEMLLDGQDELLGRSAQATQSTQSAVTTATTEMGRADMTANTAATAVLAAKAEVAQHASVTAQVASQTPQQAVLHGLPASQAWGDQLQERVAWMSKNGLQQAEIQLDPPELGSLQIRIQIHNDQASIIFQSPSAQVREALEQHMLRLREGLQGQGVDLGSVDVRDHSQRGQGQSGREQSSFSGSAVADAEDTLGVTPVSSQAVSSGSGLVDYYA</sequence>
<protein>
    <submittedName>
        <fullName evidence="6">Flagellar hook-length control protein FliK</fullName>
    </submittedName>
</protein>
<reference evidence="6 7" key="1">
    <citation type="submission" date="2024-09" db="EMBL/GenBank/DDBJ databases">
        <authorList>
            <person name="Sun Q."/>
            <person name="Mori K."/>
        </authorList>
    </citation>
    <scope>NUCLEOTIDE SEQUENCE [LARGE SCALE GENOMIC DNA]</scope>
    <source>
        <strain evidence="6 7">ATCC 51285</strain>
    </source>
</reference>
<comment type="similarity">
    <text evidence="2">Belongs to the FliK family.</text>
</comment>
<keyword evidence="6" id="KW-0282">Flagellum</keyword>
<comment type="function">
    <text evidence="1">Controls the length of the flagellar hook.</text>
</comment>
<evidence type="ECO:0000256" key="1">
    <source>
        <dbReference type="ARBA" id="ARBA00003944"/>
    </source>
</evidence>
<dbReference type="Proteomes" id="UP001589628">
    <property type="component" value="Unassembled WGS sequence"/>
</dbReference>
<proteinExistence type="inferred from homology"/>
<comment type="caution">
    <text evidence="6">The sequence shown here is derived from an EMBL/GenBank/DDBJ whole genome shotgun (WGS) entry which is preliminary data.</text>
</comment>
<organism evidence="6 7">
    <name type="scientific">Balneatrix alpica</name>
    <dbReference type="NCBI Taxonomy" id="75684"/>
    <lineage>
        <taxon>Bacteria</taxon>
        <taxon>Pseudomonadati</taxon>
        <taxon>Pseudomonadota</taxon>
        <taxon>Gammaproteobacteria</taxon>
        <taxon>Oceanospirillales</taxon>
        <taxon>Balneatrichaceae</taxon>
        <taxon>Balneatrix</taxon>
    </lineage>
</organism>
<name>A0ABV5ZE56_9GAMM</name>
<dbReference type="InterPro" id="IPR052563">
    <property type="entry name" value="FliK"/>
</dbReference>
<dbReference type="EMBL" id="JBHLZN010000005">
    <property type="protein sequence ID" value="MFB9887559.1"/>
    <property type="molecule type" value="Genomic_DNA"/>
</dbReference>
<dbReference type="Gene3D" id="3.30.750.140">
    <property type="match status" value="1"/>
</dbReference>
<keyword evidence="3" id="KW-1005">Bacterial flagellum biogenesis</keyword>
<feature type="compositionally biased region" description="Low complexity" evidence="4">
    <location>
        <begin position="428"/>
        <end position="443"/>
    </location>
</feature>
<evidence type="ECO:0000313" key="7">
    <source>
        <dbReference type="Proteomes" id="UP001589628"/>
    </source>
</evidence>
<keyword evidence="6" id="KW-0969">Cilium</keyword>
<evidence type="ECO:0000256" key="3">
    <source>
        <dbReference type="ARBA" id="ARBA00022795"/>
    </source>
</evidence>
<dbReference type="InterPro" id="IPR038610">
    <property type="entry name" value="FliK-like_C_sf"/>
</dbReference>
<dbReference type="Pfam" id="PF02120">
    <property type="entry name" value="Flg_hook"/>
    <property type="match status" value="1"/>
</dbReference>
<dbReference type="PRINTS" id="PR01007">
    <property type="entry name" value="FLGHOOKFLIK"/>
</dbReference>
<dbReference type="InterPro" id="IPR021136">
    <property type="entry name" value="Flagellar_hook_control-like_C"/>
</dbReference>
<evidence type="ECO:0000313" key="6">
    <source>
        <dbReference type="EMBL" id="MFB9887559.1"/>
    </source>
</evidence>
<dbReference type="CDD" id="cd17470">
    <property type="entry name" value="T3SS_Flik_C"/>
    <property type="match status" value="1"/>
</dbReference>
<evidence type="ECO:0000259" key="5">
    <source>
        <dbReference type="Pfam" id="PF02120"/>
    </source>
</evidence>
<feature type="domain" description="Flagellar hook-length control protein-like C-terminal" evidence="5">
    <location>
        <begin position="347"/>
        <end position="430"/>
    </location>
</feature>
<evidence type="ECO:0000256" key="4">
    <source>
        <dbReference type="SAM" id="MobiDB-lite"/>
    </source>
</evidence>
<keyword evidence="7" id="KW-1185">Reference proteome</keyword>
<dbReference type="PANTHER" id="PTHR37533:SF2">
    <property type="entry name" value="FLAGELLAR HOOK-LENGTH CONTROL PROTEIN"/>
    <property type="match status" value="1"/>
</dbReference>
<gene>
    <name evidence="6" type="ORF">ACFFLH_14150</name>
</gene>